<evidence type="ECO:0000313" key="1">
    <source>
        <dbReference type="EMBL" id="MDT0485469.1"/>
    </source>
</evidence>
<dbReference type="RefSeq" id="WP_311718239.1">
    <property type="nucleotide sequence ID" value="NZ_JAVREZ010000015.1"/>
</dbReference>
<organism evidence="1 2">
    <name type="scientific">Streptomyces doebereineriae</name>
    <dbReference type="NCBI Taxonomy" id="3075528"/>
    <lineage>
        <taxon>Bacteria</taxon>
        <taxon>Bacillati</taxon>
        <taxon>Actinomycetota</taxon>
        <taxon>Actinomycetes</taxon>
        <taxon>Kitasatosporales</taxon>
        <taxon>Streptomycetaceae</taxon>
        <taxon>Streptomyces</taxon>
    </lineage>
</organism>
<reference evidence="2" key="1">
    <citation type="submission" date="2023-07" db="EMBL/GenBank/DDBJ databases">
        <title>30 novel species of actinomycetes from the DSMZ collection.</title>
        <authorList>
            <person name="Nouioui I."/>
        </authorList>
    </citation>
    <scope>NUCLEOTIDE SEQUENCE [LARGE SCALE GENOMIC DNA]</scope>
    <source>
        <strain evidence="2">DSM 41640</strain>
    </source>
</reference>
<protein>
    <submittedName>
        <fullName evidence="1">Uncharacterized protein</fullName>
    </submittedName>
</protein>
<name>A0ABU2VJT0_9ACTN</name>
<dbReference type="Proteomes" id="UP001183824">
    <property type="component" value="Unassembled WGS sequence"/>
</dbReference>
<keyword evidence="2" id="KW-1185">Reference proteome</keyword>
<accession>A0ABU2VJT0</accession>
<comment type="caution">
    <text evidence="1">The sequence shown here is derived from an EMBL/GenBank/DDBJ whole genome shotgun (WGS) entry which is preliminary data.</text>
</comment>
<proteinExistence type="predicted"/>
<sequence length="233" mass="25205">MVMARHWYSSSPVVDGHALLDEPGFWPAYLADLAEGFAPEAFGSDAGDADAMLSTLHDPSAWPMFTVPLADGFAIVVHFNSGEEFTTTDYFLTHPDWSQDLVLASDDQDRIGPGLCWPELSALVEAPAAAVGIIDPHARLLLLLPVLGDTAVSEDAVAAVVQALVAAGAPEASEPLARRLLQGHPMWGGEDWWFDTDEQSWICEGDRSPRKVPLGDHLPPQQRAALEACLTRR</sequence>
<gene>
    <name evidence="1" type="ORF">RNB18_35835</name>
</gene>
<dbReference type="EMBL" id="JAVREZ010000015">
    <property type="protein sequence ID" value="MDT0485469.1"/>
    <property type="molecule type" value="Genomic_DNA"/>
</dbReference>
<evidence type="ECO:0000313" key="2">
    <source>
        <dbReference type="Proteomes" id="UP001183824"/>
    </source>
</evidence>